<evidence type="ECO:0000313" key="7">
    <source>
        <dbReference type="Proteomes" id="UP000095300"/>
    </source>
</evidence>
<keyword evidence="4" id="KW-0472">Membrane</keyword>
<dbReference type="FunFam" id="3.40.50.2000:FF:000050">
    <property type="entry name" value="UDP-glucuronosyltransferase"/>
    <property type="match status" value="1"/>
</dbReference>
<evidence type="ECO:0008006" key="8">
    <source>
        <dbReference type="Google" id="ProtNLM"/>
    </source>
</evidence>
<feature type="signal peptide" evidence="5">
    <location>
        <begin position="1"/>
        <end position="27"/>
    </location>
</feature>
<dbReference type="InterPro" id="IPR002213">
    <property type="entry name" value="UDP_glucos_trans"/>
</dbReference>
<feature type="transmembrane region" description="Helical" evidence="4">
    <location>
        <begin position="488"/>
        <end position="511"/>
    </location>
</feature>
<organism evidence="6 7">
    <name type="scientific">Stomoxys calcitrans</name>
    <name type="common">Stable fly</name>
    <name type="synonym">Conops calcitrans</name>
    <dbReference type="NCBI Taxonomy" id="35570"/>
    <lineage>
        <taxon>Eukaryota</taxon>
        <taxon>Metazoa</taxon>
        <taxon>Ecdysozoa</taxon>
        <taxon>Arthropoda</taxon>
        <taxon>Hexapoda</taxon>
        <taxon>Insecta</taxon>
        <taxon>Pterygota</taxon>
        <taxon>Neoptera</taxon>
        <taxon>Endopterygota</taxon>
        <taxon>Diptera</taxon>
        <taxon>Brachycera</taxon>
        <taxon>Muscomorpha</taxon>
        <taxon>Muscoidea</taxon>
        <taxon>Muscidae</taxon>
        <taxon>Stomoxys</taxon>
    </lineage>
</organism>
<evidence type="ECO:0000256" key="2">
    <source>
        <dbReference type="ARBA" id="ARBA00022676"/>
    </source>
</evidence>
<evidence type="ECO:0000256" key="1">
    <source>
        <dbReference type="ARBA" id="ARBA00009995"/>
    </source>
</evidence>
<dbReference type="Gene3D" id="3.40.50.2000">
    <property type="entry name" value="Glycogen Phosphorylase B"/>
    <property type="match status" value="1"/>
</dbReference>
<keyword evidence="3" id="KW-0808">Transferase</keyword>
<feature type="chain" id="PRO_5009326553" description="UDP-glycosyltransferases domain-containing protein" evidence="5">
    <location>
        <begin position="28"/>
        <end position="531"/>
    </location>
</feature>
<dbReference type="OrthoDB" id="5835829at2759"/>
<protein>
    <recommendedName>
        <fullName evidence="8">UDP-glycosyltransferases domain-containing protein</fullName>
    </recommendedName>
</protein>
<keyword evidence="4" id="KW-0812">Transmembrane</keyword>
<dbReference type="GO" id="GO:0008194">
    <property type="term" value="F:UDP-glycosyltransferase activity"/>
    <property type="evidence" value="ECO:0007669"/>
    <property type="project" value="InterPro"/>
</dbReference>
<evidence type="ECO:0000313" key="6">
    <source>
        <dbReference type="EnsemblMetazoa" id="SCAU007652-PB"/>
    </source>
</evidence>
<evidence type="ECO:0000256" key="3">
    <source>
        <dbReference type="ARBA" id="ARBA00022679"/>
    </source>
</evidence>
<dbReference type="PANTHER" id="PTHR48043">
    <property type="entry name" value="EG:EG0003.4 PROTEIN-RELATED"/>
    <property type="match status" value="1"/>
</dbReference>
<dbReference type="PANTHER" id="PTHR48043:SF159">
    <property type="entry name" value="EG:EG0003.4 PROTEIN-RELATED"/>
    <property type="match status" value="1"/>
</dbReference>
<dbReference type="Proteomes" id="UP000095300">
    <property type="component" value="Unassembled WGS sequence"/>
</dbReference>
<name>A0A1I8PFS7_STOCA</name>
<reference evidence="6" key="1">
    <citation type="submission" date="2020-05" db="UniProtKB">
        <authorList>
            <consortium name="EnsemblMetazoa"/>
        </authorList>
    </citation>
    <scope>IDENTIFICATION</scope>
    <source>
        <strain evidence="6">USDA</strain>
    </source>
</reference>
<keyword evidence="5" id="KW-0732">Signal</keyword>
<evidence type="ECO:0000256" key="4">
    <source>
        <dbReference type="SAM" id="Phobius"/>
    </source>
</evidence>
<dbReference type="InterPro" id="IPR050271">
    <property type="entry name" value="UDP-glycosyltransferase"/>
</dbReference>
<accession>A0A1I8PFS7</accession>
<proteinExistence type="inferred from homology"/>
<dbReference type="CDD" id="cd03784">
    <property type="entry name" value="GT1_Gtf-like"/>
    <property type="match status" value="1"/>
</dbReference>
<keyword evidence="4" id="KW-1133">Transmembrane helix</keyword>
<keyword evidence="7" id="KW-1185">Reference proteome</keyword>
<sequence>MNNQRLRGIVCMLLIIVSCSFIHRVDTSRILGVFTTPPISHLLIHMAVAETLANDGHDVTVIAVNPNPLKKSKVKYIHIEEPSFNQEYAKAMVNNPDSKIYVKIAQAASVITDMANVTLHNPKMFGFLRDHKAGDFDLLIFGYFLNDFLLGLGGHFQCPIVVSFMLQPIFLLNPMIGNPAEASNVPNLFTGYKQPLNFWQRVDNFLYTTFEYQVFAPIMAWKMEEMYRYNFPPDRYPPLEEVYKNVSLVLTNHHFSQGPIRPNVPALLEIGGIQIKEQPDPLPEDLAKIMDSAKHGIIYFSLGTNVQGSNLSKEKAKMIFNVLSSLPQTVLMKWGDKDFPGEAANIIYKSWLPQDDILAHPNVKLFITHGGQGSVVESQYHGVPMVGIPFFGDQHSNMANVEKSGFGIGLKYATLNENELRASVLEVLNNPKYRENVQRFSKLYRDRPMSPRQLVSYWVDYVIRHKGAKHMQSPAVHMSWWELHSLDVIGFLVAVLTGVVWLLVFLVKLLCCRGRKASASKAVKNEKKKKA</sequence>
<dbReference type="Pfam" id="PF00201">
    <property type="entry name" value="UDPGT"/>
    <property type="match status" value="1"/>
</dbReference>
<comment type="similarity">
    <text evidence="1">Belongs to the UDP-glycosyltransferase family.</text>
</comment>
<dbReference type="VEuPathDB" id="VectorBase:SCAU007652"/>
<evidence type="ECO:0000256" key="5">
    <source>
        <dbReference type="SAM" id="SignalP"/>
    </source>
</evidence>
<dbReference type="AlphaFoldDB" id="A0A1I8PFS7"/>
<dbReference type="PROSITE" id="PS51257">
    <property type="entry name" value="PROKAR_LIPOPROTEIN"/>
    <property type="match status" value="1"/>
</dbReference>
<dbReference type="KEGG" id="scac:106085137"/>
<dbReference type="EnsemblMetazoa" id="SCAU007652-RB">
    <property type="protein sequence ID" value="SCAU007652-PB"/>
    <property type="gene ID" value="SCAU007652"/>
</dbReference>
<dbReference type="SUPFAM" id="SSF53756">
    <property type="entry name" value="UDP-Glycosyltransferase/glycogen phosphorylase"/>
    <property type="match status" value="1"/>
</dbReference>
<keyword evidence="2" id="KW-0328">Glycosyltransferase</keyword>
<gene>
    <name evidence="6" type="primary">106085137</name>
</gene>